<accession>A0A068TZ69</accession>
<name>A0A068TZ69_COFCA</name>
<protein>
    <submittedName>
        <fullName evidence="1">Uncharacterized protein</fullName>
    </submittedName>
</protein>
<gene>
    <name evidence="1" type="ORF">GSCOC_T00032653001</name>
</gene>
<keyword evidence="2" id="KW-1185">Reference proteome</keyword>
<dbReference type="Gramene" id="CDP00643">
    <property type="protein sequence ID" value="CDP00643"/>
    <property type="gene ID" value="GSCOC_T00032653001"/>
</dbReference>
<dbReference type="STRING" id="49390.A0A068TZ69"/>
<dbReference type="InParanoid" id="A0A068TZ69"/>
<evidence type="ECO:0000313" key="2">
    <source>
        <dbReference type="Proteomes" id="UP000295252"/>
    </source>
</evidence>
<sequence>MVFSSNPLALSVPDLAFESWLRDKGYLEILDQRTSDLHLHFHRHRTIHPLFLLLQHHRHHHPLWPRYLPLFPLKIFC</sequence>
<reference evidence="2" key="1">
    <citation type="journal article" date="2014" name="Science">
        <title>The coffee genome provides insight into the convergent evolution of caffeine biosynthesis.</title>
        <authorList>
            <person name="Denoeud F."/>
            <person name="Carretero-Paulet L."/>
            <person name="Dereeper A."/>
            <person name="Droc G."/>
            <person name="Guyot R."/>
            <person name="Pietrella M."/>
            <person name="Zheng C."/>
            <person name="Alberti A."/>
            <person name="Anthony F."/>
            <person name="Aprea G."/>
            <person name="Aury J.M."/>
            <person name="Bento P."/>
            <person name="Bernard M."/>
            <person name="Bocs S."/>
            <person name="Campa C."/>
            <person name="Cenci A."/>
            <person name="Combes M.C."/>
            <person name="Crouzillat D."/>
            <person name="Da Silva C."/>
            <person name="Daddiego L."/>
            <person name="De Bellis F."/>
            <person name="Dussert S."/>
            <person name="Garsmeur O."/>
            <person name="Gayraud T."/>
            <person name="Guignon V."/>
            <person name="Jahn K."/>
            <person name="Jamilloux V."/>
            <person name="Joet T."/>
            <person name="Labadie K."/>
            <person name="Lan T."/>
            <person name="Leclercq J."/>
            <person name="Lepelley M."/>
            <person name="Leroy T."/>
            <person name="Li L.T."/>
            <person name="Librado P."/>
            <person name="Lopez L."/>
            <person name="Munoz A."/>
            <person name="Noel B."/>
            <person name="Pallavicini A."/>
            <person name="Perrotta G."/>
            <person name="Poncet V."/>
            <person name="Pot D."/>
            <person name="Priyono X."/>
            <person name="Rigoreau M."/>
            <person name="Rouard M."/>
            <person name="Rozas J."/>
            <person name="Tranchant-Dubreuil C."/>
            <person name="VanBuren R."/>
            <person name="Zhang Q."/>
            <person name="Andrade A.C."/>
            <person name="Argout X."/>
            <person name="Bertrand B."/>
            <person name="de Kochko A."/>
            <person name="Graziosi G."/>
            <person name="Henry R.J."/>
            <person name="Jayarama X."/>
            <person name="Ming R."/>
            <person name="Nagai C."/>
            <person name="Rounsley S."/>
            <person name="Sankoff D."/>
            <person name="Giuliano G."/>
            <person name="Albert V.A."/>
            <person name="Wincker P."/>
            <person name="Lashermes P."/>
        </authorList>
    </citation>
    <scope>NUCLEOTIDE SEQUENCE [LARGE SCALE GENOMIC DNA]</scope>
    <source>
        <strain evidence="2">cv. DH200-94</strain>
    </source>
</reference>
<proteinExistence type="predicted"/>
<dbReference type="EMBL" id="HG739089">
    <property type="protein sequence ID" value="CDP00643.1"/>
    <property type="molecule type" value="Genomic_DNA"/>
</dbReference>
<dbReference type="Proteomes" id="UP000295252">
    <property type="component" value="Chromosome III"/>
</dbReference>
<dbReference type="AlphaFoldDB" id="A0A068TZ69"/>
<dbReference type="OrthoDB" id="779054at2759"/>
<evidence type="ECO:0000313" key="1">
    <source>
        <dbReference type="EMBL" id="CDP00643.1"/>
    </source>
</evidence>
<organism evidence="1 2">
    <name type="scientific">Coffea canephora</name>
    <name type="common">Robusta coffee</name>
    <dbReference type="NCBI Taxonomy" id="49390"/>
    <lineage>
        <taxon>Eukaryota</taxon>
        <taxon>Viridiplantae</taxon>
        <taxon>Streptophyta</taxon>
        <taxon>Embryophyta</taxon>
        <taxon>Tracheophyta</taxon>
        <taxon>Spermatophyta</taxon>
        <taxon>Magnoliopsida</taxon>
        <taxon>eudicotyledons</taxon>
        <taxon>Gunneridae</taxon>
        <taxon>Pentapetalae</taxon>
        <taxon>asterids</taxon>
        <taxon>lamiids</taxon>
        <taxon>Gentianales</taxon>
        <taxon>Rubiaceae</taxon>
        <taxon>Ixoroideae</taxon>
        <taxon>Gardenieae complex</taxon>
        <taxon>Bertiereae - Coffeeae clade</taxon>
        <taxon>Coffeeae</taxon>
        <taxon>Coffea</taxon>
    </lineage>
</organism>